<reference evidence="7" key="3">
    <citation type="submission" date="2020-12" db="UniProtKB">
        <authorList>
            <consortium name="EnsemblPlants"/>
        </authorList>
    </citation>
    <scope>IDENTIFICATION</scope>
</reference>
<comment type="subcellular location">
    <subcellularLocation>
        <location evidence="1">Nucleus</location>
    </subcellularLocation>
</comment>
<dbReference type="GO" id="GO:0005634">
    <property type="term" value="C:nucleus"/>
    <property type="evidence" value="ECO:0000318"/>
    <property type="project" value="GO_Central"/>
</dbReference>
<comment type="similarity">
    <text evidence="4">Belongs to the DONSON family.</text>
</comment>
<evidence type="ECO:0000313" key="7">
    <source>
        <dbReference type="EnsemblPlants" id="Pp3c26_8020V3.1"/>
    </source>
</evidence>
<evidence type="ECO:0000256" key="5">
    <source>
        <dbReference type="SAM" id="MobiDB-lite"/>
    </source>
</evidence>
<gene>
    <name evidence="7" type="primary">LOC112277696</name>
    <name evidence="6" type="ORF">PHYPA_030375</name>
</gene>
<accession>A0A2K1ICA2</accession>
<dbReference type="AlphaFoldDB" id="A0A2K1ICA2"/>
<feature type="region of interest" description="Disordered" evidence="5">
    <location>
        <begin position="39"/>
        <end position="58"/>
    </location>
</feature>
<dbReference type="KEGG" id="ppp:112277696"/>
<evidence type="ECO:0000313" key="6">
    <source>
        <dbReference type="EMBL" id="PNR26894.1"/>
    </source>
</evidence>
<keyword evidence="2" id="KW-0217">Developmental protein</keyword>
<dbReference type="PRINTS" id="PR02064">
    <property type="entry name" value="DONSON"/>
</dbReference>
<organism evidence="6">
    <name type="scientific">Physcomitrium patens</name>
    <name type="common">Spreading-leaved earth moss</name>
    <name type="synonym">Physcomitrella patens</name>
    <dbReference type="NCBI Taxonomy" id="3218"/>
    <lineage>
        <taxon>Eukaryota</taxon>
        <taxon>Viridiplantae</taxon>
        <taxon>Streptophyta</taxon>
        <taxon>Embryophyta</taxon>
        <taxon>Bryophyta</taxon>
        <taxon>Bryophytina</taxon>
        <taxon>Bryopsida</taxon>
        <taxon>Funariidae</taxon>
        <taxon>Funariales</taxon>
        <taxon>Funariaceae</taxon>
        <taxon>Physcomitrium</taxon>
    </lineage>
</organism>
<dbReference type="EMBL" id="ABEU02000026">
    <property type="protein sequence ID" value="PNR26894.1"/>
    <property type="molecule type" value="Genomic_DNA"/>
</dbReference>
<protein>
    <recommendedName>
        <fullName evidence="9">Protein downstream neighbor of Son</fullName>
    </recommendedName>
</protein>
<evidence type="ECO:0000313" key="8">
    <source>
        <dbReference type="Proteomes" id="UP000006727"/>
    </source>
</evidence>
<dbReference type="PaxDb" id="3218-PP1S217_64V6.1"/>
<dbReference type="PANTHER" id="PTHR12972">
    <property type="entry name" value="DOWNSTREAM NEIGHBOR OF SON"/>
    <property type="match status" value="1"/>
</dbReference>
<evidence type="ECO:0000256" key="4">
    <source>
        <dbReference type="ARBA" id="ARBA00025806"/>
    </source>
</evidence>
<dbReference type="EnsemblPlants" id="Pp3c26_8020V3.2">
    <property type="protein sequence ID" value="Pp3c26_8020V3.2"/>
    <property type="gene ID" value="Pp3c26_8020"/>
</dbReference>
<dbReference type="GO" id="GO:0033260">
    <property type="term" value="P:nuclear DNA replication"/>
    <property type="evidence" value="ECO:0000318"/>
    <property type="project" value="GO_Central"/>
</dbReference>
<dbReference type="Gramene" id="Pp3c26_8020V3.1">
    <property type="protein sequence ID" value="Pp3c26_8020V3.1"/>
    <property type="gene ID" value="Pp3c26_8020"/>
</dbReference>
<dbReference type="GeneID" id="112277696"/>
<proteinExistence type="inferred from homology"/>
<dbReference type="Proteomes" id="UP000006727">
    <property type="component" value="Chromosome 26"/>
</dbReference>
<dbReference type="OrthoDB" id="534063at2759"/>
<evidence type="ECO:0000256" key="3">
    <source>
        <dbReference type="ARBA" id="ARBA00023242"/>
    </source>
</evidence>
<evidence type="ECO:0000256" key="2">
    <source>
        <dbReference type="ARBA" id="ARBA00022473"/>
    </source>
</evidence>
<dbReference type="EnsemblPlants" id="Pp3c26_8020V3.1">
    <property type="protein sequence ID" value="Pp3c26_8020V3.1"/>
    <property type="gene ID" value="Pp3c26_8020"/>
</dbReference>
<keyword evidence="8" id="KW-1185">Reference proteome</keyword>
<evidence type="ECO:0000256" key="1">
    <source>
        <dbReference type="ARBA" id="ARBA00004123"/>
    </source>
</evidence>
<sequence>MISSRYVCKKPFDPTDGMASSLGKRKTPTELRLEQLKRHQLSKVGEQDEKLPDSQGFSIQPRDAVLPCRLPGDDEAADFHAPDDSREKFRFRLVRSFKEKDTCSVPQQEASQQGAAIPGKSCADSISLFSRYKNDIPSNSSTKTGAQLDGGKKEVLPLKVEEKVKGLYDCAFRDVRDISNSQSLLKAESSIDMVEALKKLAPRKVLGSFDFNAGLIPTEHSNDLNDRLGADNGSVTRANTLPRSGLPISTGPVEDSKTWLPFKGCYAPLDLSLKQMARFTSPDSLHWCHRLSSNIQCKGVQQFTQGLGVLSRKEDSVRPMSCSERSADDEKLGATLWSSLHSWVYPQSTLPPAVLSVISSAAARGGEAERSFLSKRDRAWEAAFRSLYYNFRSQFCSVFYVCMQQFVAMFVGGGVGGRSQGACTAYLTRSTRGVRQVLLEHDVKFSMPFSTSGDPTTTVEDLQDLLEFEKSNPGQTRMANEKAASDNGPQSMLCFEGYSNVHRLYDFLINHRFLLNSTAAMDVPVLYAPTAFENACLTAPEITCKQLQRTDGFIKPPVNNSKKNISPKCTETASNTMYTMEIKGSFLPPWVIIRLCAVLQESQPLGYSVRFATEPLTEGLNIAQEERTDSSKPANFKNFFSNLNGATNGDTISETKMESSTVSSSELNHSSGIGTAVVKELKYEGDSYRAALAPLQLATSS</sequence>
<name>A0A2K1ICA2_PHYPA</name>
<dbReference type="PANTHER" id="PTHR12972:SF0">
    <property type="entry name" value="PROTEIN DOWNSTREAM NEIGHBOR OF SON"/>
    <property type="match status" value="1"/>
</dbReference>
<keyword evidence="3" id="KW-0539">Nucleus</keyword>
<dbReference type="Gramene" id="Pp3c26_8020V3.2">
    <property type="protein sequence ID" value="Pp3c26_8020V3.2"/>
    <property type="gene ID" value="Pp3c26_8020"/>
</dbReference>
<dbReference type="RefSeq" id="XP_024366090.1">
    <property type="nucleotide sequence ID" value="XM_024510322.2"/>
</dbReference>
<evidence type="ECO:0008006" key="9">
    <source>
        <dbReference type="Google" id="ProtNLM"/>
    </source>
</evidence>
<reference evidence="6 8" key="2">
    <citation type="journal article" date="2018" name="Plant J.">
        <title>The Physcomitrella patens chromosome-scale assembly reveals moss genome structure and evolution.</title>
        <authorList>
            <person name="Lang D."/>
            <person name="Ullrich K.K."/>
            <person name="Murat F."/>
            <person name="Fuchs J."/>
            <person name="Jenkins J."/>
            <person name="Haas F.B."/>
            <person name="Piednoel M."/>
            <person name="Gundlach H."/>
            <person name="Van Bel M."/>
            <person name="Meyberg R."/>
            <person name="Vives C."/>
            <person name="Morata J."/>
            <person name="Symeonidi A."/>
            <person name="Hiss M."/>
            <person name="Muchero W."/>
            <person name="Kamisugi Y."/>
            <person name="Saleh O."/>
            <person name="Blanc G."/>
            <person name="Decker E.L."/>
            <person name="van Gessel N."/>
            <person name="Grimwood J."/>
            <person name="Hayes R.D."/>
            <person name="Graham S.W."/>
            <person name="Gunter L.E."/>
            <person name="McDaniel S.F."/>
            <person name="Hoernstein S.N.W."/>
            <person name="Larsson A."/>
            <person name="Li F.W."/>
            <person name="Perroud P.F."/>
            <person name="Phillips J."/>
            <person name="Ranjan P."/>
            <person name="Rokshar D.S."/>
            <person name="Rothfels C.J."/>
            <person name="Schneider L."/>
            <person name="Shu S."/>
            <person name="Stevenson D.W."/>
            <person name="Thummler F."/>
            <person name="Tillich M."/>
            <person name="Villarreal Aguilar J.C."/>
            <person name="Widiez T."/>
            <person name="Wong G.K."/>
            <person name="Wymore A."/>
            <person name="Zhang Y."/>
            <person name="Zimmer A.D."/>
            <person name="Quatrano R.S."/>
            <person name="Mayer K.F.X."/>
            <person name="Goodstein D."/>
            <person name="Casacuberta J.M."/>
            <person name="Vandepoele K."/>
            <person name="Reski R."/>
            <person name="Cuming A.C."/>
            <person name="Tuskan G.A."/>
            <person name="Maumus F."/>
            <person name="Salse J."/>
            <person name="Schmutz J."/>
            <person name="Rensing S.A."/>
        </authorList>
    </citation>
    <scope>NUCLEOTIDE SEQUENCE [LARGE SCALE GENOMIC DNA]</scope>
    <source>
        <strain evidence="7 8">cv. Gransden 2004</strain>
    </source>
</reference>
<dbReference type="InterPro" id="IPR024861">
    <property type="entry name" value="Donson"/>
</dbReference>
<dbReference type="STRING" id="3218.A0A2K1ICA2"/>
<reference evidence="6 8" key="1">
    <citation type="journal article" date="2008" name="Science">
        <title>The Physcomitrella genome reveals evolutionary insights into the conquest of land by plants.</title>
        <authorList>
            <person name="Rensing S."/>
            <person name="Lang D."/>
            <person name="Zimmer A."/>
            <person name="Terry A."/>
            <person name="Salamov A."/>
            <person name="Shapiro H."/>
            <person name="Nishiyama T."/>
            <person name="Perroud P.-F."/>
            <person name="Lindquist E."/>
            <person name="Kamisugi Y."/>
            <person name="Tanahashi T."/>
            <person name="Sakakibara K."/>
            <person name="Fujita T."/>
            <person name="Oishi K."/>
            <person name="Shin-I T."/>
            <person name="Kuroki Y."/>
            <person name="Toyoda A."/>
            <person name="Suzuki Y."/>
            <person name="Hashimoto A."/>
            <person name="Yamaguchi K."/>
            <person name="Sugano A."/>
            <person name="Kohara Y."/>
            <person name="Fujiyama A."/>
            <person name="Anterola A."/>
            <person name="Aoki S."/>
            <person name="Ashton N."/>
            <person name="Barbazuk W.B."/>
            <person name="Barker E."/>
            <person name="Bennetzen J."/>
            <person name="Bezanilla M."/>
            <person name="Blankenship R."/>
            <person name="Cho S.H."/>
            <person name="Dutcher S."/>
            <person name="Estelle M."/>
            <person name="Fawcett J.A."/>
            <person name="Gundlach H."/>
            <person name="Hanada K."/>
            <person name="Heyl A."/>
            <person name="Hicks K.A."/>
            <person name="Hugh J."/>
            <person name="Lohr M."/>
            <person name="Mayer K."/>
            <person name="Melkozernov A."/>
            <person name="Murata T."/>
            <person name="Nelson D."/>
            <person name="Pils B."/>
            <person name="Prigge M."/>
            <person name="Reiss B."/>
            <person name="Renner T."/>
            <person name="Rombauts S."/>
            <person name="Rushton P."/>
            <person name="Sanderfoot A."/>
            <person name="Schween G."/>
            <person name="Shiu S.-H."/>
            <person name="Stueber K."/>
            <person name="Theodoulou F.L."/>
            <person name="Tu H."/>
            <person name="Van de Peer Y."/>
            <person name="Verrier P.J."/>
            <person name="Waters E."/>
            <person name="Wood A."/>
            <person name="Yang L."/>
            <person name="Cove D."/>
            <person name="Cuming A."/>
            <person name="Hasebe M."/>
            <person name="Lucas S."/>
            <person name="Mishler D.B."/>
            <person name="Reski R."/>
            <person name="Grigoriev I."/>
            <person name="Quatrano R.S."/>
            <person name="Boore J.L."/>
        </authorList>
    </citation>
    <scope>NUCLEOTIDE SEQUENCE [LARGE SCALE GENOMIC DNA]</scope>
    <source>
        <strain evidence="7 8">cv. Gransden 2004</strain>
    </source>
</reference>